<sequence>MKIIIQTSKAELIEAGLGEMSQSDIVDYVIESLDSNGIDLPGYNVNVEISE</sequence>
<organism evidence="1 2">
    <name type="scientific">Neiella litorisoli</name>
    <dbReference type="NCBI Taxonomy" id="2771431"/>
    <lineage>
        <taxon>Bacteria</taxon>
        <taxon>Pseudomonadati</taxon>
        <taxon>Pseudomonadota</taxon>
        <taxon>Gammaproteobacteria</taxon>
        <taxon>Alteromonadales</taxon>
        <taxon>Echinimonadaceae</taxon>
        <taxon>Neiella</taxon>
    </lineage>
</organism>
<dbReference type="AlphaFoldDB" id="A0A8J6QGI3"/>
<gene>
    <name evidence="1" type="ORF">IC617_08820</name>
</gene>
<name>A0A8J6QGI3_9GAMM</name>
<dbReference type="Proteomes" id="UP000638014">
    <property type="component" value="Unassembled WGS sequence"/>
</dbReference>
<protein>
    <submittedName>
        <fullName evidence="1">Uncharacterized protein</fullName>
    </submittedName>
</protein>
<evidence type="ECO:0000313" key="1">
    <source>
        <dbReference type="EMBL" id="MBD1389529.1"/>
    </source>
</evidence>
<comment type="caution">
    <text evidence="1">The sequence shown here is derived from an EMBL/GenBank/DDBJ whole genome shotgun (WGS) entry which is preliminary data.</text>
</comment>
<evidence type="ECO:0000313" key="2">
    <source>
        <dbReference type="Proteomes" id="UP000638014"/>
    </source>
</evidence>
<keyword evidence="2" id="KW-1185">Reference proteome</keyword>
<dbReference type="EMBL" id="JACXAF010000009">
    <property type="protein sequence ID" value="MBD1389529.1"/>
    <property type="molecule type" value="Genomic_DNA"/>
</dbReference>
<reference evidence="1" key="1">
    <citation type="submission" date="2020-09" db="EMBL/GenBank/DDBJ databases">
        <title>A novel bacterium of genus Neiella, isolated from South China Sea.</title>
        <authorList>
            <person name="Huang H."/>
            <person name="Mo K."/>
            <person name="Hu Y."/>
        </authorList>
    </citation>
    <scope>NUCLEOTIDE SEQUENCE</scope>
    <source>
        <strain evidence="1">HB171785</strain>
    </source>
</reference>
<dbReference type="RefSeq" id="WP_191144635.1">
    <property type="nucleotide sequence ID" value="NZ_JACXAF010000009.1"/>
</dbReference>
<proteinExistence type="predicted"/>
<accession>A0A8J6QGI3</accession>